<reference evidence="1 2" key="1">
    <citation type="submission" date="2024-04" db="EMBL/GenBank/DDBJ databases">
        <title>Bacillus oryzaecorticis sp. nov., a moderately halophilic bacterium isolated from rice husks.</title>
        <authorList>
            <person name="Zhu H.-S."/>
        </authorList>
    </citation>
    <scope>NUCLEOTIDE SEQUENCE [LARGE SCALE GENOMIC DNA]</scope>
    <source>
        <strain evidence="1 2">ZC255</strain>
    </source>
</reference>
<dbReference type="Proteomes" id="UP001389717">
    <property type="component" value="Unassembled WGS sequence"/>
</dbReference>
<gene>
    <name evidence="1" type="ORF">AAEO50_09520</name>
</gene>
<dbReference type="InterPro" id="IPR054224">
    <property type="entry name" value="DUF6944"/>
</dbReference>
<keyword evidence="2" id="KW-1185">Reference proteome</keyword>
<name>A0ABU9KA33_9BACI</name>
<dbReference type="Pfam" id="PF22116">
    <property type="entry name" value="DUF6944"/>
    <property type="match status" value="1"/>
</dbReference>
<organism evidence="1 2">
    <name type="scientific">Rossellomorea oryzaecorticis</name>
    <dbReference type="NCBI Taxonomy" id="1396505"/>
    <lineage>
        <taxon>Bacteria</taxon>
        <taxon>Bacillati</taxon>
        <taxon>Bacillota</taxon>
        <taxon>Bacilli</taxon>
        <taxon>Bacillales</taxon>
        <taxon>Bacillaceae</taxon>
        <taxon>Rossellomorea</taxon>
    </lineage>
</organism>
<protein>
    <submittedName>
        <fullName evidence="1">Uncharacterized protein</fullName>
    </submittedName>
</protein>
<sequence>MGNEFKATLGAWIQAIGTVLSAIGNTPIKSVSEDTLENIDIVGNELQATGNALEADAIKDPGNLTKIGNQIQAIGNLAVMSGLMIDFNEVTKQELDIKGNLLQALGGSAAVADSLDEERTLDELLSIYGNALQVIGNSLQAVSGILELNNEDSGDLNVIGSWIQAVGSILSALVQSQSCAPFSSVPASNLKDLNLSSKSDTFVMIMNSSVP</sequence>
<dbReference type="EMBL" id="JBBYAF010000015">
    <property type="protein sequence ID" value="MEL3972518.1"/>
    <property type="molecule type" value="Genomic_DNA"/>
</dbReference>
<evidence type="ECO:0000313" key="2">
    <source>
        <dbReference type="Proteomes" id="UP001389717"/>
    </source>
</evidence>
<accession>A0ABU9KA33</accession>
<comment type="caution">
    <text evidence="1">The sequence shown here is derived from an EMBL/GenBank/DDBJ whole genome shotgun (WGS) entry which is preliminary data.</text>
</comment>
<proteinExistence type="predicted"/>
<dbReference type="RefSeq" id="WP_341982878.1">
    <property type="nucleotide sequence ID" value="NZ_JBBYAF010000015.1"/>
</dbReference>
<evidence type="ECO:0000313" key="1">
    <source>
        <dbReference type="EMBL" id="MEL3972518.1"/>
    </source>
</evidence>